<reference evidence="1" key="1">
    <citation type="submission" date="2021-10" db="EMBL/GenBank/DDBJ databases">
        <title>Anaerobic single-cell dispensing facilitates the cultivation of human gut bacteria.</title>
        <authorList>
            <person name="Afrizal A."/>
        </authorList>
    </citation>
    <scope>NUCLEOTIDE SEQUENCE</scope>
    <source>
        <strain evidence="1">CLA-AA-H272</strain>
    </source>
</reference>
<comment type="caution">
    <text evidence="1">The sequence shown here is derived from an EMBL/GenBank/DDBJ whole genome shotgun (WGS) entry which is preliminary data.</text>
</comment>
<organism evidence="1 2">
    <name type="scientific">Brotocaccenecus cirricatena</name>
    <dbReference type="NCBI Taxonomy" id="3064195"/>
    <lineage>
        <taxon>Bacteria</taxon>
        <taxon>Bacillati</taxon>
        <taxon>Bacillota</taxon>
        <taxon>Clostridia</taxon>
        <taxon>Eubacteriales</taxon>
        <taxon>Oscillospiraceae</taxon>
        <taxon>Brotocaccenecus</taxon>
    </lineage>
</organism>
<dbReference type="EMBL" id="JAJEPW010000024">
    <property type="protein sequence ID" value="MCC2129662.1"/>
    <property type="molecule type" value="Genomic_DNA"/>
</dbReference>
<dbReference type="AlphaFoldDB" id="A0AAE3ABS2"/>
<accession>A0AAE3ABS2</accession>
<name>A0AAE3ABS2_9FIRM</name>
<dbReference type="Proteomes" id="UP001199319">
    <property type="component" value="Unassembled WGS sequence"/>
</dbReference>
<protein>
    <submittedName>
        <fullName evidence="1">Uncharacterized protein</fullName>
    </submittedName>
</protein>
<gene>
    <name evidence="1" type="ORF">LKD37_09055</name>
</gene>
<keyword evidence="2" id="KW-1185">Reference proteome</keyword>
<sequence>MLRQTTQKITALYPRLSHEDELQGESNSISNQELLCRGWFLPPNTYDCGSFVVNGTAVVGKEQNNPYNRCKSTQKGADSYEISI</sequence>
<evidence type="ECO:0000313" key="1">
    <source>
        <dbReference type="EMBL" id="MCC2129662.1"/>
    </source>
</evidence>
<evidence type="ECO:0000313" key="2">
    <source>
        <dbReference type="Proteomes" id="UP001199319"/>
    </source>
</evidence>
<proteinExistence type="predicted"/>